<comment type="similarity">
    <text evidence="1">Belongs to the phosphate/phosphite/phosphonate binding protein family.</text>
</comment>
<evidence type="ECO:0000313" key="4">
    <source>
        <dbReference type="Proteomes" id="UP000233256"/>
    </source>
</evidence>
<dbReference type="NCBIfam" id="TIGR01098">
    <property type="entry name" value="3A0109s03R"/>
    <property type="match status" value="1"/>
</dbReference>
<evidence type="ECO:0000256" key="2">
    <source>
        <dbReference type="ARBA" id="ARBA00022729"/>
    </source>
</evidence>
<dbReference type="Proteomes" id="UP000233256">
    <property type="component" value="Unassembled WGS sequence"/>
</dbReference>
<evidence type="ECO:0000313" key="3">
    <source>
        <dbReference type="EMBL" id="PKK90286.1"/>
    </source>
</evidence>
<keyword evidence="2" id="KW-0732">Signal</keyword>
<protein>
    <recommendedName>
        <fullName evidence="5">Phosphate/phosphite/phosphonate ABC transporter substrate-binding protein</fullName>
    </recommendedName>
</protein>
<dbReference type="PANTHER" id="PTHR35841">
    <property type="entry name" value="PHOSPHONATES-BINDING PERIPLASMIC PROTEIN"/>
    <property type="match status" value="1"/>
</dbReference>
<dbReference type="PANTHER" id="PTHR35841:SF1">
    <property type="entry name" value="PHOSPHONATES-BINDING PERIPLASMIC PROTEIN"/>
    <property type="match status" value="1"/>
</dbReference>
<sequence length="299" mass="33264">MKIVAVSTAIIVAIVISVLFLNSVEEVEVTLIQDQESPIILGVIPYLTRSALLEEMNPIAEYLSKTTGRPFKVRIATDYEGLAKMMEVGKAHIGWFSHISWGKLSKNRTWQILCRPVKNNSIVYRGNIVVKSDSPFMKLTDLKDKTFAFVDRNSGSGFVYPTKLLENMGIDPLTFFRKIVFTRSHDQSLDGVRKGVYDAAAVYDLLGKGDEELNSGAFRILAVTDWIPNDPLIAGPEISTKLKNDILRAMTEMNTSKAGEKTIKKLTQLRGTQKFLSEEQVQLVLKNAAPSGPKPEEAN</sequence>
<reference evidence="3 4" key="1">
    <citation type="journal article" date="2017" name="ISME J.">
        <title>Potential for microbial H2 and metal transformations associated with novel bacteria and archaea in deep terrestrial subsurface sediments.</title>
        <authorList>
            <person name="Hernsdorf A.W."/>
            <person name="Amano Y."/>
            <person name="Miyakawa K."/>
            <person name="Ise K."/>
            <person name="Suzuki Y."/>
            <person name="Anantharaman K."/>
            <person name="Probst A."/>
            <person name="Burstein D."/>
            <person name="Thomas B.C."/>
            <person name="Banfield J.F."/>
        </authorList>
    </citation>
    <scope>NUCLEOTIDE SEQUENCE [LARGE SCALE GENOMIC DNA]</scope>
    <source>
        <strain evidence="3">HGW-Wallbacteria-1</strain>
    </source>
</reference>
<dbReference type="AlphaFoldDB" id="A0A2N1PPM2"/>
<proteinExistence type="inferred from homology"/>
<dbReference type="EMBL" id="PGXC01000006">
    <property type="protein sequence ID" value="PKK90286.1"/>
    <property type="molecule type" value="Genomic_DNA"/>
</dbReference>
<dbReference type="Pfam" id="PF12974">
    <property type="entry name" value="Phosphonate-bd"/>
    <property type="match status" value="1"/>
</dbReference>
<comment type="caution">
    <text evidence="3">The sequence shown here is derived from an EMBL/GenBank/DDBJ whole genome shotgun (WGS) entry which is preliminary data.</text>
</comment>
<evidence type="ECO:0000256" key="1">
    <source>
        <dbReference type="ARBA" id="ARBA00007162"/>
    </source>
</evidence>
<gene>
    <name evidence="3" type="ORF">CVV64_09985</name>
</gene>
<evidence type="ECO:0008006" key="5">
    <source>
        <dbReference type="Google" id="ProtNLM"/>
    </source>
</evidence>
<accession>A0A2N1PPM2</accession>
<dbReference type="GO" id="GO:0043190">
    <property type="term" value="C:ATP-binding cassette (ABC) transporter complex"/>
    <property type="evidence" value="ECO:0007669"/>
    <property type="project" value="InterPro"/>
</dbReference>
<dbReference type="InterPro" id="IPR005770">
    <property type="entry name" value="PhnD"/>
</dbReference>
<organism evidence="3 4">
    <name type="scientific">Candidatus Wallbacteria bacterium HGW-Wallbacteria-1</name>
    <dbReference type="NCBI Taxonomy" id="2013854"/>
    <lineage>
        <taxon>Bacteria</taxon>
        <taxon>Candidatus Walliibacteriota</taxon>
    </lineage>
</organism>
<dbReference type="GO" id="GO:0055085">
    <property type="term" value="P:transmembrane transport"/>
    <property type="evidence" value="ECO:0007669"/>
    <property type="project" value="InterPro"/>
</dbReference>
<dbReference type="Gene3D" id="3.40.190.10">
    <property type="entry name" value="Periplasmic binding protein-like II"/>
    <property type="match status" value="2"/>
</dbReference>
<name>A0A2N1PPM2_9BACT</name>
<dbReference type="SUPFAM" id="SSF53850">
    <property type="entry name" value="Periplasmic binding protein-like II"/>
    <property type="match status" value="1"/>
</dbReference>